<reference evidence="2" key="1">
    <citation type="submission" date="2023-05" db="EMBL/GenBank/DDBJ databases">
        <title>Comparative genomics of Bacillaceae isolates and their secondary metabolite potential.</title>
        <authorList>
            <person name="Song L."/>
            <person name="Nielsen L.J."/>
            <person name="Mohite O."/>
            <person name="Xu X."/>
            <person name="Weber T."/>
            <person name="Kovacs A.T."/>
        </authorList>
    </citation>
    <scope>NUCLEOTIDE SEQUENCE</scope>
    <source>
        <strain evidence="2">LN15</strain>
    </source>
</reference>
<keyword evidence="1" id="KW-0472">Membrane</keyword>
<proteinExistence type="predicted"/>
<dbReference type="AlphaFoldDB" id="A0AA95RXK2"/>
<sequence length="79" mass="8870">MLKIFRIISALIVIALALSGMLTNALFTMPYMLIALSIMTFIMSAEEKQKQKQKKVHSTLSFFSGVFTLIVAIIIFVSR</sequence>
<keyword evidence="1" id="KW-0812">Transmembrane</keyword>
<feature type="transmembrane region" description="Helical" evidence="1">
    <location>
        <begin position="29"/>
        <end position="46"/>
    </location>
</feature>
<evidence type="ECO:0000313" key="3">
    <source>
        <dbReference type="Proteomes" id="UP001178303"/>
    </source>
</evidence>
<organism evidence="2 3">
    <name type="scientific">Bacillus wiedmannii</name>
    <dbReference type="NCBI Taxonomy" id="1890302"/>
    <lineage>
        <taxon>Bacteria</taxon>
        <taxon>Bacillati</taxon>
        <taxon>Bacillota</taxon>
        <taxon>Bacilli</taxon>
        <taxon>Bacillales</taxon>
        <taxon>Bacillaceae</taxon>
        <taxon>Bacillus</taxon>
        <taxon>Bacillus cereus group</taxon>
    </lineage>
</organism>
<dbReference type="RefSeq" id="WP_283883171.1">
    <property type="nucleotide sequence ID" value="NZ_CP126099.1"/>
</dbReference>
<keyword evidence="1" id="KW-1133">Transmembrane helix</keyword>
<evidence type="ECO:0000256" key="1">
    <source>
        <dbReference type="SAM" id="Phobius"/>
    </source>
</evidence>
<protein>
    <recommendedName>
        <fullName evidence="4">DUF3953 domain-containing protein</fullName>
    </recommendedName>
</protein>
<dbReference type="EMBL" id="CP126099">
    <property type="protein sequence ID" value="WHY28659.1"/>
    <property type="molecule type" value="Genomic_DNA"/>
</dbReference>
<feature type="transmembrane region" description="Helical" evidence="1">
    <location>
        <begin position="58"/>
        <end position="77"/>
    </location>
</feature>
<gene>
    <name evidence="2" type="ORF">QNH45_24725</name>
</gene>
<evidence type="ECO:0008006" key="4">
    <source>
        <dbReference type="Google" id="ProtNLM"/>
    </source>
</evidence>
<accession>A0AA95RXK2</accession>
<evidence type="ECO:0000313" key="2">
    <source>
        <dbReference type="EMBL" id="WHY28659.1"/>
    </source>
</evidence>
<name>A0AA95RXK2_9BACI</name>
<dbReference type="Proteomes" id="UP001178303">
    <property type="component" value="Chromosome"/>
</dbReference>